<evidence type="ECO:0000313" key="2">
    <source>
        <dbReference type="EMBL" id="KAE9031326.1"/>
    </source>
</evidence>
<gene>
    <name evidence="2" type="ORF">PR001_g11042</name>
    <name evidence="1" type="ORF">PR002_g10877</name>
</gene>
<evidence type="ECO:0000313" key="1">
    <source>
        <dbReference type="EMBL" id="KAE9026607.1"/>
    </source>
</evidence>
<evidence type="ECO:0000313" key="3">
    <source>
        <dbReference type="Proteomes" id="UP000429607"/>
    </source>
</evidence>
<sequence length="196" mass="21409">MNGVRRFSRLCASAAIVATADKRSLRAPPSGVTSTFSTSTFEKAMMAKKTNRFHKKLRCGKASFLRIYKEVAASMDRRPAANCNTSLIKRVALTMPYLAVGSTMDQAASAMGVSRPIAVVYINEILEVLVKMAKRNVVMPSLEELCAVEKGFEAIASVPGVVGAIDGTLIKIPRPRDFEGWYCRKVLPCCQCPSDR</sequence>
<proteinExistence type="predicted"/>
<protein>
    <recommendedName>
        <fullName evidence="5">DDE Tnp4 domain-containing protein</fullName>
    </recommendedName>
</protein>
<evidence type="ECO:0008006" key="5">
    <source>
        <dbReference type="Google" id="ProtNLM"/>
    </source>
</evidence>
<accession>A0A6A3M7R9</accession>
<name>A0A6A3M7R9_9STRA</name>
<dbReference type="Proteomes" id="UP000429607">
    <property type="component" value="Unassembled WGS sequence"/>
</dbReference>
<evidence type="ECO:0000313" key="4">
    <source>
        <dbReference type="Proteomes" id="UP000435112"/>
    </source>
</evidence>
<organism evidence="1 4">
    <name type="scientific">Phytophthora rubi</name>
    <dbReference type="NCBI Taxonomy" id="129364"/>
    <lineage>
        <taxon>Eukaryota</taxon>
        <taxon>Sar</taxon>
        <taxon>Stramenopiles</taxon>
        <taxon>Oomycota</taxon>
        <taxon>Peronosporomycetes</taxon>
        <taxon>Peronosporales</taxon>
        <taxon>Peronosporaceae</taxon>
        <taxon>Phytophthora</taxon>
    </lineage>
</organism>
<dbReference type="Proteomes" id="UP000435112">
    <property type="component" value="Unassembled WGS sequence"/>
</dbReference>
<dbReference type="EMBL" id="QXFU01000632">
    <property type="protein sequence ID" value="KAE9026607.1"/>
    <property type="molecule type" value="Genomic_DNA"/>
</dbReference>
<comment type="caution">
    <text evidence="1">The sequence shown here is derived from an EMBL/GenBank/DDBJ whole genome shotgun (WGS) entry which is preliminary data.</text>
</comment>
<dbReference type="OrthoDB" id="104159at2759"/>
<reference evidence="3 4" key="1">
    <citation type="submission" date="2018-09" db="EMBL/GenBank/DDBJ databases">
        <title>Genomic investigation of the strawberry pathogen Phytophthora fragariae indicates pathogenicity is determined by transcriptional variation in three key races.</title>
        <authorList>
            <person name="Adams T.M."/>
            <person name="Armitage A.D."/>
            <person name="Sobczyk M.K."/>
            <person name="Bates H.J."/>
            <person name="Dunwell J.M."/>
            <person name="Nellist C.F."/>
            <person name="Harrison R.J."/>
        </authorList>
    </citation>
    <scope>NUCLEOTIDE SEQUENCE [LARGE SCALE GENOMIC DNA]</scope>
    <source>
        <strain evidence="2 3">SCRP249</strain>
        <strain evidence="1 4">SCRP324</strain>
    </source>
</reference>
<dbReference type="EMBL" id="QXFV01000668">
    <property type="protein sequence ID" value="KAE9031326.1"/>
    <property type="molecule type" value="Genomic_DNA"/>
</dbReference>
<dbReference type="AlphaFoldDB" id="A0A6A3M7R9"/>